<comment type="caution">
    <text evidence="3">The sequence shown here is derived from an EMBL/GenBank/DDBJ whole genome shotgun (WGS) entry which is preliminary data.</text>
</comment>
<reference evidence="3 4" key="1">
    <citation type="submission" date="2014-02" db="EMBL/GenBank/DDBJ databases">
        <title>The genome sequence of the entomopathogenic fungus Metarhizium robertsii ARSEF 2575.</title>
        <authorList>
            <person name="Giuliano Garisto Donzelli B."/>
            <person name="Roe B.A."/>
            <person name="Macmil S.L."/>
            <person name="Krasnoff S.B."/>
            <person name="Gibson D.M."/>
        </authorList>
    </citation>
    <scope>NUCLEOTIDE SEQUENCE [LARGE SCALE GENOMIC DNA]</scope>
    <source>
        <strain evidence="3 4">ARSEF 2575</strain>
    </source>
</reference>
<evidence type="ECO:0000313" key="4">
    <source>
        <dbReference type="Proteomes" id="UP000030151"/>
    </source>
</evidence>
<evidence type="ECO:0000256" key="1">
    <source>
        <dbReference type="SAM" id="Coils"/>
    </source>
</evidence>
<proteinExistence type="predicted"/>
<feature type="compositionally biased region" description="Acidic residues" evidence="2">
    <location>
        <begin position="152"/>
        <end position="162"/>
    </location>
</feature>
<dbReference type="AlphaFoldDB" id="A0A014N489"/>
<feature type="region of interest" description="Disordered" evidence="2">
    <location>
        <begin position="490"/>
        <end position="518"/>
    </location>
</feature>
<feature type="region of interest" description="Disordered" evidence="2">
    <location>
        <begin position="151"/>
        <end position="170"/>
    </location>
</feature>
<feature type="compositionally biased region" description="Basic and acidic residues" evidence="2">
    <location>
        <begin position="37"/>
        <end position="47"/>
    </location>
</feature>
<accession>A0A014N489</accession>
<dbReference type="OrthoDB" id="5042209at2759"/>
<name>A0A014N489_9HYPO</name>
<dbReference type="HOGENOM" id="CLU_036107_0_0_1"/>
<keyword evidence="1" id="KW-0175">Coiled coil</keyword>
<feature type="coiled-coil region" evidence="1">
    <location>
        <begin position="518"/>
        <end position="545"/>
    </location>
</feature>
<protein>
    <submittedName>
        <fullName evidence="3">Uncharacterized protein</fullName>
    </submittedName>
</protein>
<dbReference type="Proteomes" id="UP000030151">
    <property type="component" value="Unassembled WGS sequence"/>
</dbReference>
<evidence type="ECO:0000313" key="3">
    <source>
        <dbReference type="EMBL" id="EXU94502.1"/>
    </source>
</evidence>
<dbReference type="EMBL" id="JELW01000290">
    <property type="protein sequence ID" value="EXU94502.1"/>
    <property type="molecule type" value="Genomic_DNA"/>
</dbReference>
<organism evidence="3 4">
    <name type="scientific">Metarhizium robertsii</name>
    <dbReference type="NCBI Taxonomy" id="568076"/>
    <lineage>
        <taxon>Eukaryota</taxon>
        <taxon>Fungi</taxon>
        <taxon>Dikarya</taxon>
        <taxon>Ascomycota</taxon>
        <taxon>Pezizomycotina</taxon>
        <taxon>Sordariomycetes</taxon>
        <taxon>Hypocreomycetidae</taxon>
        <taxon>Hypocreales</taxon>
        <taxon>Clavicipitaceae</taxon>
        <taxon>Metarhizium</taxon>
    </lineage>
</organism>
<gene>
    <name evidence="3" type="ORF">X797_012427</name>
</gene>
<feature type="compositionally biased region" description="Polar residues" evidence="2">
    <location>
        <begin position="500"/>
        <end position="512"/>
    </location>
</feature>
<feature type="region of interest" description="Disordered" evidence="2">
    <location>
        <begin position="1"/>
        <end position="50"/>
    </location>
</feature>
<feature type="compositionally biased region" description="Polar residues" evidence="2">
    <location>
        <begin position="1"/>
        <end position="14"/>
    </location>
</feature>
<evidence type="ECO:0000256" key="2">
    <source>
        <dbReference type="SAM" id="MobiDB-lite"/>
    </source>
</evidence>
<sequence length="563" mass="62698">MASAATESGQTVDPSKSKETPTQAAGILTPDTTPAPDDARNAAEQARKAAAIEQEIQRILQSDSDLSTLGVDQNSTPEDRLRALRTLGCKIHHEHSGYGSTKARKEEAEKALKSSLADSMAELCDAAENLGVESPYASAVYHWDGEKNLMAEDSDDEDDENDSANRMDQDSVPVPIESVREIYKKATPFVQKLAVDPNDKDAHNGTAGLNIEIIKATKEYNELHKDDKAKKVSKTQWEIPLRFFQEHYSLAVTNYNIFMTDPNNDEAREKVETETKLIYDSVMKYHWPEDWILYLTLPEKPSSPSNTNGPFQYPWPTLQTDDGIIVGVRQRGVGGPQVCVETTTADGRIVRRLESASDFGLAEVERYMQIPNYKSLSNAARKFYRKDEADFKQLHWVTMSKIKNKNTATGKKDPPTDCCVEFKSQGLQIITVSNVCNILGRKNGRAAIEQVCKEQGILPPWDRQPMHTFYRLPKDGRKQSAVERWAMVDSPLQGPPATTPPSNGQLSTNGSGFQDPRVDSLNNKIANLEKKIDLLSTAIEKLLAGPVGEESIFIPQEEEEEEL</sequence>